<feature type="region of interest" description="Disordered" evidence="1">
    <location>
        <begin position="120"/>
        <end position="326"/>
    </location>
</feature>
<dbReference type="Proteomes" id="UP000054563">
    <property type="component" value="Unassembled WGS sequence"/>
</dbReference>
<feature type="compositionally biased region" description="Polar residues" evidence="1">
    <location>
        <begin position="271"/>
        <end position="287"/>
    </location>
</feature>
<name>A0A0J8RYM2_COCIT</name>
<feature type="compositionally biased region" description="Low complexity" evidence="1">
    <location>
        <begin position="134"/>
        <end position="149"/>
    </location>
</feature>
<feature type="region of interest" description="Disordered" evidence="1">
    <location>
        <begin position="370"/>
        <end position="416"/>
    </location>
</feature>
<reference evidence="3" key="1">
    <citation type="journal article" date="2010" name="Genome Res.">
        <title>Population genomic sequencing of Coccidioides fungi reveals recent hybridization and transposon control.</title>
        <authorList>
            <person name="Neafsey D.E."/>
            <person name="Barker B.M."/>
            <person name="Sharpton T.J."/>
            <person name="Stajich J.E."/>
            <person name="Park D.J."/>
            <person name="Whiston E."/>
            <person name="Hung C.-Y."/>
            <person name="McMahan C."/>
            <person name="White J."/>
            <person name="Sykes S."/>
            <person name="Heiman D."/>
            <person name="Young S."/>
            <person name="Zeng Q."/>
            <person name="Abouelleil A."/>
            <person name="Aftuck L."/>
            <person name="Bessette D."/>
            <person name="Brown A."/>
            <person name="FitzGerald M."/>
            <person name="Lui A."/>
            <person name="Macdonald J.P."/>
            <person name="Priest M."/>
            <person name="Orbach M.J."/>
            <person name="Galgiani J.N."/>
            <person name="Kirkland T.N."/>
            <person name="Cole G.T."/>
            <person name="Birren B.W."/>
            <person name="Henn M.R."/>
            <person name="Taylor J.W."/>
            <person name="Rounsley S.D."/>
        </authorList>
    </citation>
    <scope>NUCLEOTIDE SEQUENCE [LARGE SCALE GENOMIC DNA]</scope>
    <source>
        <strain evidence="3">H538.4</strain>
    </source>
</reference>
<protein>
    <submittedName>
        <fullName evidence="2">Uncharacterized protein</fullName>
    </submittedName>
</protein>
<feature type="compositionally biased region" description="Polar residues" evidence="1">
    <location>
        <begin position="165"/>
        <end position="174"/>
    </location>
</feature>
<feature type="compositionally biased region" description="Basic and acidic residues" evidence="1">
    <location>
        <begin position="242"/>
        <end position="270"/>
    </location>
</feature>
<feature type="compositionally biased region" description="Polar residues" evidence="1">
    <location>
        <begin position="1"/>
        <end position="27"/>
    </location>
</feature>
<gene>
    <name evidence="2" type="ORF">CIHG_07483</name>
</gene>
<feature type="region of interest" description="Disordered" evidence="1">
    <location>
        <begin position="453"/>
        <end position="514"/>
    </location>
</feature>
<evidence type="ECO:0000256" key="1">
    <source>
        <dbReference type="SAM" id="MobiDB-lite"/>
    </source>
</evidence>
<dbReference type="EMBL" id="DS017014">
    <property type="protein sequence ID" value="KMU89676.1"/>
    <property type="molecule type" value="Genomic_DNA"/>
</dbReference>
<accession>A0A0J8RYM2</accession>
<dbReference type="AlphaFoldDB" id="A0A0J8RYM2"/>
<sequence length="514" mass="56749">MKHRPSTTPIEQIRASTPSYRAQSPQLSERDSIFATHYLPSDYDVTSPAPGVDAVAEGKNDHLHRSPLQPQLSHDGRPKPLRKVKTLPVRQNVSALSAYLNPARKDLSTAEARDITSLSLIRPEARDHRPLRPSRPSFAESSSSSSQPPDSRRETSGGKMLVSESLFTHDSGASASVRRSLHEFGLPTHDSLKSHRPDRSSSKSRSSRVEKSIEASLANAEPASNVRSRKSSHYLGLFKENTTTHERKKREDKPVDRQERRRWTELDRSPNKTISPSTPRGASTTRPASPERRPLFSSFRSEPEVPQAKPRHKDHTPVSIVHHGSPSEECIVPPPIRVSRETRLMYMKTKMKKWNAFSSALYFPHQRPVDEPSSLEIESGDEHPQGEILQDEEVGVSGRATIRQEPSEIEASNHVDISLLSRDDSSILHGELRQPPAPCPKDDDLSLASISELETESASEFESLSGDEGALSGKEDESSSTDDAAITPTAAVSGTTYLRKHSHSRPLPAPLGAG</sequence>
<feature type="region of interest" description="Disordered" evidence="1">
    <location>
        <begin position="1"/>
        <end position="28"/>
    </location>
</feature>
<dbReference type="STRING" id="396776.A0A0J8RYM2"/>
<feature type="compositionally biased region" description="Basic and acidic residues" evidence="1">
    <location>
        <begin position="190"/>
        <end position="213"/>
    </location>
</feature>
<evidence type="ECO:0000313" key="2">
    <source>
        <dbReference type="EMBL" id="KMU89676.1"/>
    </source>
</evidence>
<organism evidence="2 3">
    <name type="scientific">Coccidioides immitis H538.4</name>
    <dbReference type="NCBI Taxonomy" id="396776"/>
    <lineage>
        <taxon>Eukaryota</taxon>
        <taxon>Fungi</taxon>
        <taxon>Dikarya</taxon>
        <taxon>Ascomycota</taxon>
        <taxon>Pezizomycotina</taxon>
        <taxon>Eurotiomycetes</taxon>
        <taxon>Eurotiomycetidae</taxon>
        <taxon>Onygenales</taxon>
        <taxon>Onygenaceae</taxon>
        <taxon>Coccidioides</taxon>
    </lineage>
</organism>
<feature type="region of interest" description="Disordered" evidence="1">
    <location>
        <begin position="44"/>
        <end position="86"/>
    </location>
</feature>
<proteinExistence type="predicted"/>
<dbReference type="VEuPathDB" id="FungiDB:CIHG_07483"/>
<evidence type="ECO:0000313" key="3">
    <source>
        <dbReference type="Proteomes" id="UP000054563"/>
    </source>
</evidence>